<evidence type="ECO:0000313" key="7">
    <source>
        <dbReference type="EMBL" id="GCC19326.1"/>
    </source>
</evidence>
<evidence type="ECO:0000256" key="3">
    <source>
        <dbReference type="ARBA" id="ARBA00022737"/>
    </source>
</evidence>
<dbReference type="InterPro" id="IPR019749">
    <property type="entry name" value="Band_41_domain"/>
</dbReference>
<evidence type="ECO:0000256" key="1">
    <source>
        <dbReference type="ARBA" id="ARBA00004496"/>
    </source>
</evidence>
<evidence type="ECO:0000256" key="4">
    <source>
        <dbReference type="ARBA" id="ARBA00023203"/>
    </source>
</evidence>
<feature type="chain" id="PRO_5019017810" description="MyTH4 domain-containing protein" evidence="5">
    <location>
        <begin position="19"/>
        <end position="242"/>
    </location>
</feature>
<dbReference type="Pfam" id="PF00373">
    <property type="entry name" value="FERM_M"/>
    <property type="match status" value="1"/>
</dbReference>
<dbReference type="Proteomes" id="UP000287033">
    <property type="component" value="Unassembled WGS sequence"/>
</dbReference>
<gene>
    <name evidence="7" type="ORF">chiPu_0021040</name>
</gene>
<dbReference type="CDD" id="cd14473">
    <property type="entry name" value="FERM_B-lobe"/>
    <property type="match status" value="1"/>
</dbReference>
<evidence type="ECO:0000313" key="8">
    <source>
        <dbReference type="Proteomes" id="UP000287033"/>
    </source>
</evidence>
<dbReference type="SUPFAM" id="SSF54236">
    <property type="entry name" value="Ubiquitin-like"/>
    <property type="match status" value="1"/>
</dbReference>
<accession>A0A401RMJ8</accession>
<dbReference type="OMA" id="HITEVNA"/>
<dbReference type="Gene3D" id="3.10.20.90">
    <property type="entry name" value="Phosphatidylinositol 3-kinase Catalytic Subunit, Chain A, domain 1"/>
    <property type="match status" value="1"/>
</dbReference>
<feature type="signal peptide" evidence="5">
    <location>
        <begin position="1"/>
        <end position="18"/>
    </location>
</feature>
<dbReference type="GO" id="GO:0005856">
    <property type="term" value="C:cytoskeleton"/>
    <property type="evidence" value="ECO:0007669"/>
    <property type="project" value="InterPro"/>
</dbReference>
<sequence>MLTAASLSLSLLPPLSYSVENGWQLLWLCTGLFSPGKVLLPHVKRFLETRRSESLAGDCLQRLYKLERCGARKNLPHQLEVEAIQCRSTKILHKIYFPNGTDEAFEILTSTKAKDLSENITKHLNLSSAEGLSLFIQVGDKELPKYLRGYHACTKEEAIQNAAFLYRVKFGDDKSQFTHIPKMLKDLVPQDMVRTMSSEEWKKSIVAVCNRHTGKTEDEVKLAFLKQLSRLATFGSAFFEVK</sequence>
<dbReference type="GO" id="GO:0005737">
    <property type="term" value="C:cytoplasm"/>
    <property type="evidence" value="ECO:0007669"/>
    <property type="project" value="UniProtKB-SubCell"/>
</dbReference>
<keyword evidence="5" id="KW-0732">Signal</keyword>
<comment type="caution">
    <text evidence="7">The sequence shown here is derived from an EMBL/GenBank/DDBJ whole genome shotgun (WGS) entry which is preliminary data.</text>
</comment>
<dbReference type="PANTHER" id="PTHR22692:SF24">
    <property type="entry name" value="MYOSIN VIIB"/>
    <property type="match status" value="1"/>
</dbReference>
<dbReference type="Gene3D" id="1.20.80.10">
    <property type="match status" value="1"/>
</dbReference>
<dbReference type="InterPro" id="IPR014352">
    <property type="entry name" value="FERM/acyl-CoA-bd_prot_sf"/>
</dbReference>
<dbReference type="InterPro" id="IPR029071">
    <property type="entry name" value="Ubiquitin-like_domsf"/>
</dbReference>
<dbReference type="SUPFAM" id="SSF47031">
    <property type="entry name" value="Second domain of FERM"/>
    <property type="match status" value="1"/>
</dbReference>
<dbReference type="GO" id="GO:0003779">
    <property type="term" value="F:actin binding"/>
    <property type="evidence" value="ECO:0007669"/>
    <property type="project" value="UniProtKB-KW"/>
</dbReference>
<organism evidence="7 8">
    <name type="scientific">Chiloscyllium punctatum</name>
    <name type="common">Brownbanded bambooshark</name>
    <name type="synonym">Hemiscyllium punctatum</name>
    <dbReference type="NCBI Taxonomy" id="137246"/>
    <lineage>
        <taxon>Eukaryota</taxon>
        <taxon>Metazoa</taxon>
        <taxon>Chordata</taxon>
        <taxon>Craniata</taxon>
        <taxon>Vertebrata</taxon>
        <taxon>Chondrichthyes</taxon>
        <taxon>Elasmobranchii</taxon>
        <taxon>Galeomorphii</taxon>
        <taxon>Galeoidea</taxon>
        <taxon>Orectolobiformes</taxon>
        <taxon>Hemiscylliidae</taxon>
        <taxon>Chiloscyllium</taxon>
    </lineage>
</organism>
<dbReference type="InterPro" id="IPR035963">
    <property type="entry name" value="FERM_2"/>
</dbReference>
<feature type="non-terminal residue" evidence="7">
    <location>
        <position position="242"/>
    </location>
</feature>
<comment type="subcellular location">
    <subcellularLocation>
        <location evidence="1">Cytoplasm</location>
    </subcellularLocation>
</comment>
<evidence type="ECO:0000259" key="6">
    <source>
        <dbReference type="PROSITE" id="PS51016"/>
    </source>
</evidence>
<dbReference type="Pfam" id="PF00784">
    <property type="entry name" value="MyTH4"/>
    <property type="match status" value="1"/>
</dbReference>
<proteinExistence type="predicted"/>
<protein>
    <recommendedName>
        <fullName evidence="6">MyTH4 domain-containing protein</fullName>
    </recommendedName>
</protein>
<feature type="domain" description="MyTH4" evidence="6">
    <location>
        <begin position="1"/>
        <end position="85"/>
    </location>
</feature>
<dbReference type="Pfam" id="PF21989">
    <property type="entry name" value="RA_2"/>
    <property type="match status" value="1"/>
</dbReference>
<dbReference type="SMART" id="SM00139">
    <property type="entry name" value="MyTH4"/>
    <property type="match status" value="1"/>
</dbReference>
<dbReference type="PROSITE" id="PS51016">
    <property type="entry name" value="MYTH4"/>
    <property type="match status" value="1"/>
</dbReference>
<dbReference type="AlphaFoldDB" id="A0A401RMJ8"/>
<dbReference type="OrthoDB" id="6108017at2759"/>
<dbReference type="PANTHER" id="PTHR22692">
    <property type="entry name" value="MYOSIN VII, XV"/>
    <property type="match status" value="1"/>
</dbReference>
<keyword evidence="4" id="KW-0009">Actin-binding</keyword>
<evidence type="ECO:0000256" key="2">
    <source>
        <dbReference type="ARBA" id="ARBA00022490"/>
    </source>
</evidence>
<dbReference type="InterPro" id="IPR038185">
    <property type="entry name" value="MyTH4_dom_sf"/>
</dbReference>
<dbReference type="EMBL" id="BEZZ01003269">
    <property type="protein sequence ID" value="GCC19326.1"/>
    <property type="molecule type" value="Genomic_DNA"/>
</dbReference>
<reference evidence="7 8" key="1">
    <citation type="journal article" date="2018" name="Nat. Ecol. Evol.">
        <title>Shark genomes provide insights into elasmobranch evolution and the origin of vertebrates.</title>
        <authorList>
            <person name="Hara Y"/>
            <person name="Yamaguchi K"/>
            <person name="Onimaru K"/>
            <person name="Kadota M"/>
            <person name="Koyanagi M"/>
            <person name="Keeley SD"/>
            <person name="Tatsumi K"/>
            <person name="Tanaka K"/>
            <person name="Motone F"/>
            <person name="Kageyama Y"/>
            <person name="Nozu R"/>
            <person name="Adachi N"/>
            <person name="Nishimura O"/>
            <person name="Nakagawa R"/>
            <person name="Tanegashima C"/>
            <person name="Kiyatake I"/>
            <person name="Matsumoto R"/>
            <person name="Murakumo K"/>
            <person name="Nishida K"/>
            <person name="Terakita A"/>
            <person name="Kuratani S"/>
            <person name="Sato K"/>
            <person name="Hyodo S Kuraku.S."/>
        </authorList>
    </citation>
    <scope>NUCLEOTIDE SEQUENCE [LARGE SCALE GENOMIC DNA]</scope>
</reference>
<dbReference type="InterPro" id="IPR051567">
    <property type="entry name" value="Unconventional_Myosin_ATPase"/>
</dbReference>
<dbReference type="InterPro" id="IPR019748">
    <property type="entry name" value="FERM_central"/>
</dbReference>
<keyword evidence="8" id="KW-1185">Reference proteome</keyword>
<dbReference type="STRING" id="137246.A0A401RMJ8"/>
<dbReference type="SMART" id="SM00295">
    <property type="entry name" value="B41"/>
    <property type="match status" value="1"/>
</dbReference>
<dbReference type="InterPro" id="IPR000857">
    <property type="entry name" value="MyTH4_dom"/>
</dbReference>
<keyword evidence="2" id="KW-0963">Cytoplasm</keyword>
<name>A0A401RMJ8_CHIPU</name>
<dbReference type="Gene3D" id="1.25.40.530">
    <property type="entry name" value="MyTH4 domain"/>
    <property type="match status" value="1"/>
</dbReference>
<evidence type="ECO:0000256" key="5">
    <source>
        <dbReference type="SAM" id="SignalP"/>
    </source>
</evidence>
<keyword evidence="3" id="KW-0677">Repeat</keyword>